<dbReference type="Proteomes" id="UP000886653">
    <property type="component" value="Unassembled WGS sequence"/>
</dbReference>
<feature type="transmembrane region" description="Helical" evidence="6">
    <location>
        <begin position="108"/>
        <end position="130"/>
    </location>
</feature>
<feature type="transmembrane region" description="Helical" evidence="6">
    <location>
        <begin position="68"/>
        <end position="88"/>
    </location>
</feature>
<evidence type="ECO:0000256" key="3">
    <source>
        <dbReference type="ARBA" id="ARBA00022692"/>
    </source>
</evidence>
<keyword evidence="4 6" id="KW-1133">Transmembrane helix</keyword>
<feature type="domain" description="DUF202" evidence="7">
    <location>
        <begin position="25"/>
        <end position="94"/>
    </location>
</feature>
<evidence type="ECO:0000256" key="4">
    <source>
        <dbReference type="ARBA" id="ARBA00022989"/>
    </source>
</evidence>
<dbReference type="AlphaFoldDB" id="A0A9P6T5L2"/>
<dbReference type="OrthoDB" id="5525680at2759"/>
<keyword evidence="9" id="KW-1185">Reference proteome</keyword>
<accession>A0A9P6T5L2</accession>
<dbReference type="PANTHER" id="PTHR34187">
    <property type="entry name" value="FGR18P"/>
    <property type="match status" value="1"/>
</dbReference>
<keyword evidence="2" id="KW-1003">Cell membrane</keyword>
<dbReference type="Pfam" id="PF02656">
    <property type="entry name" value="DUF202"/>
    <property type="match status" value="1"/>
</dbReference>
<sequence length="134" mass="14809">MSTSCDTLFRQLPNDIITNTGSTARDHLAKDRNWMQWIRLGANLSLVGILACSRSWKWSIEQQVEVSGWPVGLLFFGVSLLAIVVGGVEYCQVHAQMARNLGIAQSGLLSQIFIFTVSLITICLCLAEYACNQD</sequence>
<evidence type="ECO:0000256" key="6">
    <source>
        <dbReference type="SAM" id="Phobius"/>
    </source>
</evidence>
<comment type="subcellular location">
    <subcellularLocation>
        <location evidence="1">Cell membrane</location>
        <topology evidence="1">Multi-pass membrane protein</topology>
    </subcellularLocation>
</comment>
<dbReference type="PANTHER" id="PTHR34187:SF2">
    <property type="entry name" value="DUF202 DOMAIN-CONTAINING PROTEIN"/>
    <property type="match status" value="1"/>
</dbReference>
<organism evidence="8 9">
    <name type="scientific">Cronartium quercuum f. sp. fusiforme G11</name>
    <dbReference type="NCBI Taxonomy" id="708437"/>
    <lineage>
        <taxon>Eukaryota</taxon>
        <taxon>Fungi</taxon>
        <taxon>Dikarya</taxon>
        <taxon>Basidiomycota</taxon>
        <taxon>Pucciniomycotina</taxon>
        <taxon>Pucciniomycetes</taxon>
        <taxon>Pucciniales</taxon>
        <taxon>Coleosporiaceae</taxon>
        <taxon>Cronartium</taxon>
    </lineage>
</organism>
<evidence type="ECO:0000256" key="5">
    <source>
        <dbReference type="ARBA" id="ARBA00023136"/>
    </source>
</evidence>
<proteinExistence type="predicted"/>
<evidence type="ECO:0000256" key="1">
    <source>
        <dbReference type="ARBA" id="ARBA00004651"/>
    </source>
</evidence>
<name>A0A9P6T5L2_9BASI</name>
<evidence type="ECO:0000313" key="9">
    <source>
        <dbReference type="Proteomes" id="UP000886653"/>
    </source>
</evidence>
<evidence type="ECO:0000256" key="2">
    <source>
        <dbReference type="ARBA" id="ARBA00022475"/>
    </source>
</evidence>
<dbReference type="InterPro" id="IPR052053">
    <property type="entry name" value="IM_YidH-like"/>
</dbReference>
<evidence type="ECO:0000259" key="7">
    <source>
        <dbReference type="Pfam" id="PF02656"/>
    </source>
</evidence>
<dbReference type="EMBL" id="MU167544">
    <property type="protein sequence ID" value="KAG0139660.1"/>
    <property type="molecule type" value="Genomic_DNA"/>
</dbReference>
<comment type="caution">
    <text evidence="8">The sequence shown here is derived from an EMBL/GenBank/DDBJ whole genome shotgun (WGS) entry which is preliminary data.</text>
</comment>
<keyword evidence="3 6" id="KW-0812">Transmembrane</keyword>
<gene>
    <name evidence="8" type="ORF">CROQUDRAFT_666169</name>
</gene>
<reference evidence="8" key="1">
    <citation type="submission" date="2013-11" db="EMBL/GenBank/DDBJ databases">
        <title>Genome sequence of the fusiform rust pathogen reveals effectors for host alternation and coevolution with pine.</title>
        <authorList>
            <consortium name="DOE Joint Genome Institute"/>
            <person name="Smith K."/>
            <person name="Pendleton A."/>
            <person name="Kubisiak T."/>
            <person name="Anderson C."/>
            <person name="Salamov A."/>
            <person name="Aerts A."/>
            <person name="Riley R."/>
            <person name="Clum A."/>
            <person name="Lindquist E."/>
            <person name="Ence D."/>
            <person name="Campbell M."/>
            <person name="Kronenberg Z."/>
            <person name="Feau N."/>
            <person name="Dhillon B."/>
            <person name="Hamelin R."/>
            <person name="Burleigh J."/>
            <person name="Smith J."/>
            <person name="Yandell M."/>
            <person name="Nelson C."/>
            <person name="Grigoriev I."/>
            <person name="Davis J."/>
        </authorList>
    </citation>
    <scope>NUCLEOTIDE SEQUENCE</scope>
    <source>
        <strain evidence="8">G11</strain>
    </source>
</reference>
<dbReference type="InterPro" id="IPR003807">
    <property type="entry name" value="DUF202"/>
</dbReference>
<keyword evidence="5 6" id="KW-0472">Membrane</keyword>
<protein>
    <recommendedName>
        <fullName evidence="7">DUF202 domain-containing protein</fullName>
    </recommendedName>
</protein>
<dbReference type="GO" id="GO:0005886">
    <property type="term" value="C:plasma membrane"/>
    <property type="evidence" value="ECO:0007669"/>
    <property type="project" value="UniProtKB-SubCell"/>
</dbReference>
<evidence type="ECO:0000313" key="8">
    <source>
        <dbReference type="EMBL" id="KAG0139660.1"/>
    </source>
</evidence>